<dbReference type="EMBL" id="OFTH01000046">
    <property type="protein sequence ID" value="SOZ72766.1"/>
    <property type="molecule type" value="Genomic_DNA"/>
</dbReference>
<proteinExistence type="predicted"/>
<feature type="compositionally biased region" description="Basic residues" evidence="1">
    <location>
        <begin position="332"/>
        <end position="351"/>
    </location>
</feature>
<name>A0A375EDR8_9BURK</name>
<feature type="compositionally biased region" description="Basic and acidic residues" evidence="1">
    <location>
        <begin position="293"/>
        <end position="303"/>
    </location>
</feature>
<protein>
    <submittedName>
        <fullName evidence="2">Uncharacterized protein</fullName>
    </submittedName>
</protein>
<feature type="compositionally biased region" description="Basic residues" evidence="1">
    <location>
        <begin position="161"/>
        <end position="178"/>
    </location>
</feature>
<reference evidence="2" key="1">
    <citation type="submission" date="2018-01" db="EMBL/GenBank/DDBJ databases">
        <authorList>
            <person name="Clerissi C."/>
        </authorList>
    </citation>
    <scope>NUCLEOTIDE SEQUENCE</scope>
    <source>
        <strain evidence="2">Cupriavidus taiwanensis STM 8556</strain>
    </source>
</reference>
<feature type="compositionally biased region" description="Basic residues" evidence="1">
    <location>
        <begin position="87"/>
        <end position="97"/>
    </location>
</feature>
<feature type="compositionally biased region" description="Basic residues" evidence="1">
    <location>
        <begin position="118"/>
        <end position="128"/>
    </location>
</feature>
<dbReference type="Proteomes" id="UP000256952">
    <property type="component" value="Chromosome CBM2613_b"/>
</dbReference>
<feature type="region of interest" description="Disordered" evidence="1">
    <location>
        <begin position="1"/>
        <end position="33"/>
    </location>
</feature>
<dbReference type="AlphaFoldDB" id="A0A375EDR8"/>
<feature type="compositionally biased region" description="Basic residues" evidence="1">
    <location>
        <begin position="135"/>
        <end position="146"/>
    </location>
</feature>
<feature type="compositionally biased region" description="Basic and acidic residues" evidence="1">
    <location>
        <begin position="199"/>
        <end position="209"/>
    </location>
</feature>
<evidence type="ECO:0000256" key="1">
    <source>
        <dbReference type="SAM" id="MobiDB-lite"/>
    </source>
</evidence>
<feature type="compositionally biased region" description="Basic residues" evidence="1">
    <location>
        <begin position="255"/>
        <end position="265"/>
    </location>
</feature>
<feature type="compositionally biased region" description="Low complexity" evidence="1">
    <location>
        <begin position="232"/>
        <end position="244"/>
    </location>
</feature>
<feature type="compositionally biased region" description="Basic residues" evidence="1">
    <location>
        <begin position="61"/>
        <end position="70"/>
    </location>
</feature>
<sequence>MRLTRKDGPAAPWPTRQEKDNEDQALRTAFHDFAGRGRRRRPCLADGGLFVEWRRQRRQSAAQRRRRRYAGHAAAAGSSPDHADRQGHRRRGQHRGVGRQCRQRDRQVDPGCTAAAAAHRRPQGRGRRGGQCGRSGRRARLRRAGRTRADGLGRQPARRDRVQHRQRRARSGRRRGQRRCAGEGPGHGEAGAAGTADHAGGRRGPESRHGGAGRRRQAADGAVRWRCRAGHQLAQQGDRAADQQGYRRHPDAGRRHAPRRSRRRSALQGRQYGGHGRQHAQQYAGPGGRAAWRRGDRGRQDRCRGRRAGQRQWPDRRQPAGRLVEQPAAGRCRQRPGRRWRPRRQCARRPPRQPAAGQARQRRRRCRWRRCARPGRCAAGAGHRPGRRHQERCRRQRRWRFWRWRRQAATADPGRTAPPLKCLNPHRCFHGALSLITPSQRIFLFRLAARLKRRLGQAAGRFAPARMLFDKLRSSAFQTRALTPSGHYYHPREGYG</sequence>
<organism evidence="2">
    <name type="scientific">Cupriavidus taiwanensis</name>
    <dbReference type="NCBI Taxonomy" id="164546"/>
    <lineage>
        <taxon>Bacteria</taxon>
        <taxon>Pseudomonadati</taxon>
        <taxon>Pseudomonadota</taxon>
        <taxon>Betaproteobacteria</taxon>
        <taxon>Burkholderiales</taxon>
        <taxon>Burkholderiaceae</taxon>
        <taxon>Cupriavidus</taxon>
    </lineage>
</organism>
<accession>A0A375EDR8</accession>
<evidence type="ECO:0000313" key="2">
    <source>
        <dbReference type="EMBL" id="SOZ72766.1"/>
    </source>
</evidence>
<comment type="caution">
    <text evidence="2">The sequence shown here is derived from an EMBL/GenBank/DDBJ whole genome shotgun (WGS) entry which is preliminary data.</text>
</comment>
<feature type="compositionally biased region" description="Basic and acidic residues" evidence="1">
    <location>
        <begin position="16"/>
        <end position="33"/>
    </location>
</feature>
<gene>
    <name evidence="2" type="ORF">CBM2613_B40025</name>
</gene>
<feature type="region of interest" description="Disordered" evidence="1">
    <location>
        <begin position="61"/>
        <end position="365"/>
    </location>
</feature>